<dbReference type="SUPFAM" id="SSF49562">
    <property type="entry name" value="C2 domain (Calcium/lipid-binding domain, CaLB)"/>
    <property type="match status" value="2"/>
</dbReference>
<dbReference type="CDD" id="cd08384">
    <property type="entry name" value="C2B_Rabphilin_Doc2"/>
    <property type="match status" value="1"/>
</dbReference>
<keyword evidence="2" id="KW-0677">Repeat</keyword>
<organism evidence="5 6">
    <name type="scientific">Takifugu flavidus</name>
    <name type="common">sansaifugu</name>
    <dbReference type="NCBI Taxonomy" id="433684"/>
    <lineage>
        <taxon>Eukaryota</taxon>
        <taxon>Metazoa</taxon>
        <taxon>Chordata</taxon>
        <taxon>Craniata</taxon>
        <taxon>Vertebrata</taxon>
        <taxon>Euteleostomi</taxon>
        <taxon>Actinopterygii</taxon>
        <taxon>Neopterygii</taxon>
        <taxon>Teleostei</taxon>
        <taxon>Neoteleostei</taxon>
        <taxon>Acanthomorphata</taxon>
        <taxon>Eupercaria</taxon>
        <taxon>Tetraodontiformes</taxon>
        <taxon>Tetradontoidea</taxon>
        <taxon>Tetraodontidae</taxon>
        <taxon>Takifugu</taxon>
    </lineage>
</organism>
<dbReference type="GO" id="GO:0061669">
    <property type="term" value="P:spontaneous neurotransmitter secretion"/>
    <property type="evidence" value="ECO:0007669"/>
    <property type="project" value="TreeGrafter"/>
</dbReference>
<evidence type="ECO:0000259" key="4">
    <source>
        <dbReference type="PROSITE" id="PS50004"/>
    </source>
</evidence>
<feature type="domain" description="C2" evidence="4">
    <location>
        <begin position="205"/>
        <end position="370"/>
    </location>
</feature>
<dbReference type="InterPro" id="IPR000008">
    <property type="entry name" value="C2_dom"/>
</dbReference>
<evidence type="ECO:0000256" key="1">
    <source>
        <dbReference type="ARBA" id="ARBA00022723"/>
    </source>
</evidence>
<dbReference type="SMART" id="SM00239">
    <property type="entry name" value="C2"/>
    <property type="match status" value="2"/>
</dbReference>
<dbReference type="CDD" id="cd04035">
    <property type="entry name" value="C2A_Rabphilin_Doc2"/>
    <property type="match status" value="1"/>
</dbReference>
<dbReference type="Pfam" id="PF00168">
    <property type="entry name" value="C2"/>
    <property type="match status" value="4"/>
</dbReference>
<dbReference type="PRINTS" id="PR00399">
    <property type="entry name" value="SYNAPTOTAGMN"/>
</dbReference>
<feature type="non-terminal residue" evidence="5">
    <location>
        <position position="1"/>
    </location>
</feature>
<evidence type="ECO:0000256" key="3">
    <source>
        <dbReference type="ARBA" id="ARBA00022837"/>
    </source>
</evidence>
<keyword evidence="3" id="KW-0106">Calcium</keyword>
<comment type="caution">
    <text evidence="5">The sequence shown here is derived from an EMBL/GenBank/DDBJ whole genome shotgun (WGS) entry which is preliminary data.</text>
</comment>
<dbReference type="GO" id="GO:0046872">
    <property type="term" value="F:metal ion binding"/>
    <property type="evidence" value="ECO:0007669"/>
    <property type="project" value="UniProtKB-KW"/>
</dbReference>
<sequence>TLGTLDFSLLYDQENNALHCTINKAKGLKPMDYNGLSDPYVKLHLLPGASKANKLRTKTLHNTLNPVWSETLTYYGITDEDMVRKTLSSPQAPGKCFVPVSEGNGLRLELSATKPLPVVSGLRPLSPTVDRISVCDEDKFRHNEFIGETRIPLKKLKPNQTKNFNNCLEKQLPVHRRVPKPDAVPLDCRELGTPVNKAEDKSLEERGRIMISLKYNTQKSCLVVGIIRCAHLAAMDANGFSDPYVKTSVHTETRRFRRLRGTVVECFQRELGYVCIVDRYLKPDENKKSKHKTAVKKKTLNPEFNEEFCYDIKYADLTKKTLEVTVWDYDIGKSNDFIGGVSLGINANGERLKHWFDCLKNKDKKIERWHTLTNELPGSLND</sequence>
<dbReference type="GO" id="GO:0098793">
    <property type="term" value="C:presynapse"/>
    <property type="evidence" value="ECO:0007669"/>
    <property type="project" value="GOC"/>
</dbReference>
<protein>
    <submittedName>
        <fullName evidence="5">Double C2-like domain-containing protein beta</fullName>
    </submittedName>
</protein>
<dbReference type="PROSITE" id="PS50004">
    <property type="entry name" value="C2"/>
    <property type="match status" value="2"/>
</dbReference>
<dbReference type="Gene3D" id="2.60.40.150">
    <property type="entry name" value="C2 domain"/>
    <property type="match status" value="2"/>
</dbReference>
<reference evidence="5 6" key="1">
    <citation type="submission" date="2019-04" db="EMBL/GenBank/DDBJ databases">
        <title>Chromosome genome assembly for Takifugu flavidus.</title>
        <authorList>
            <person name="Xiao S."/>
        </authorList>
    </citation>
    <scope>NUCLEOTIDE SEQUENCE [LARGE SCALE GENOMIC DNA]</scope>
    <source>
        <strain evidence="5">HTHZ2018</strain>
        <tissue evidence="5">Muscle</tissue>
    </source>
</reference>
<gene>
    <name evidence="5" type="ORF">D4764_14G0012090</name>
</gene>
<dbReference type="InterPro" id="IPR001565">
    <property type="entry name" value="Synaptotagmin"/>
</dbReference>
<dbReference type="PRINTS" id="PR00360">
    <property type="entry name" value="C2DOMAIN"/>
</dbReference>
<keyword evidence="6" id="KW-1185">Reference proteome</keyword>
<dbReference type="PANTHER" id="PTHR45729">
    <property type="entry name" value="RABPHILIN, ISOFORM A"/>
    <property type="match status" value="1"/>
</dbReference>
<evidence type="ECO:0000313" key="6">
    <source>
        <dbReference type="Proteomes" id="UP000324091"/>
    </source>
</evidence>
<dbReference type="AlphaFoldDB" id="A0A5C6P7Q4"/>
<dbReference type="PANTHER" id="PTHR45729:SF9">
    <property type="entry name" value="DOUBLE C2-LIKE DOMAIN-CONTAINING PROTEIN BETA"/>
    <property type="match status" value="1"/>
</dbReference>
<dbReference type="Proteomes" id="UP000324091">
    <property type="component" value="Chromosome 14"/>
</dbReference>
<dbReference type="GO" id="GO:0017158">
    <property type="term" value="P:regulation of calcium ion-dependent exocytosis"/>
    <property type="evidence" value="ECO:0007669"/>
    <property type="project" value="TreeGrafter"/>
</dbReference>
<feature type="domain" description="C2" evidence="4">
    <location>
        <begin position="1"/>
        <end position="166"/>
    </location>
</feature>
<evidence type="ECO:0000313" key="5">
    <source>
        <dbReference type="EMBL" id="TWW75206.1"/>
    </source>
</evidence>
<dbReference type="GO" id="GO:0016020">
    <property type="term" value="C:membrane"/>
    <property type="evidence" value="ECO:0007669"/>
    <property type="project" value="InterPro"/>
</dbReference>
<dbReference type="InterPro" id="IPR047022">
    <property type="entry name" value="Rabphilin_Doc2_C2A"/>
</dbReference>
<keyword evidence="1" id="KW-0479">Metal-binding</keyword>
<name>A0A5C6P7Q4_9TELE</name>
<proteinExistence type="predicted"/>
<dbReference type="EMBL" id="RHFK02000006">
    <property type="protein sequence ID" value="TWW75206.1"/>
    <property type="molecule type" value="Genomic_DNA"/>
</dbReference>
<accession>A0A5C6P7Q4</accession>
<dbReference type="GO" id="GO:0006887">
    <property type="term" value="P:exocytosis"/>
    <property type="evidence" value="ECO:0007669"/>
    <property type="project" value="TreeGrafter"/>
</dbReference>
<evidence type="ECO:0000256" key="2">
    <source>
        <dbReference type="ARBA" id="ARBA00022737"/>
    </source>
</evidence>
<dbReference type="InterPro" id="IPR035892">
    <property type="entry name" value="C2_domain_sf"/>
</dbReference>
<dbReference type="InterPro" id="IPR043566">
    <property type="entry name" value="Rabphilin/DOC2/Noc2"/>
</dbReference>